<dbReference type="EMBL" id="LS483346">
    <property type="protein sequence ID" value="SQF33699.1"/>
    <property type="molecule type" value="Genomic_DNA"/>
</dbReference>
<evidence type="ECO:0000313" key="2">
    <source>
        <dbReference type="EMBL" id="SQF33699.1"/>
    </source>
</evidence>
<proteinExistence type="predicted"/>
<name>A0A2X3VCX2_STRSA</name>
<accession>A0A2X3VCX2</accession>
<evidence type="ECO:0000256" key="1">
    <source>
        <dbReference type="SAM" id="Phobius"/>
    </source>
</evidence>
<keyword evidence="1" id="KW-0472">Membrane</keyword>
<dbReference type="AlphaFoldDB" id="A0A2X3VCX2"/>
<organism evidence="2 3">
    <name type="scientific">Streptococcus sanguinis</name>
    <dbReference type="NCBI Taxonomy" id="1305"/>
    <lineage>
        <taxon>Bacteria</taxon>
        <taxon>Bacillati</taxon>
        <taxon>Bacillota</taxon>
        <taxon>Bacilli</taxon>
        <taxon>Lactobacillales</taxon>
        <taxon>Streptococcaceae</taxon>
        <taxon>Streptococcus</taxon>
    </lineage>
</organism>
<reference evidence="2 3" key="1">
    <citation type="submission" date="2018-06" db="EMBL/GenBank/DDBJ databases">
        <authorList>
            <consortium name="Pathogen Informatics"/>
            <person name="Doyle S."/>
        </authorList>
    </citation>
    <scope>NUCLEOTIDE SEQUENCE [LARGE SCALE GENOMIC DNA]</scope>
    <source>
        <strain evidence="2 3">NCTC11085</strain>
    </source>
</reference>
<gene>
    <name evidence="2" type="ORF">NCTC11085_00171</name>
</gene>
<sequence length="121" mass="13822">MKSRNILERDSVKNAFEEEQKKQEKNSVLSVLSGLALFFVATSLLTMLVIVFSMSVGSLFWLIWNTVALFLDAPAKPIQDFLPLVLAARFWNINLVITLTLGLLFLIFNWAIYIDSKKNRI</sequence>
<keyword evidence="1" id="KW-1133">Transmembrane helix</keyword>
<feature type="transmembrane region" description="Helical" evidence="1">
    <location>
        <begin position="90"/>
        <end position="113"/>
    </location>
</feature>
<feature type="transmembrane region" description="Helical" evidence="1">
    <location>
        <begin position="31"/>
        <end position="64"/>
    </location>
</feature>
<keyword evidence="1" id="KW-0812">Transmembrane</keyword>
<protein>
    <submittedName>
        <fullName evidence="2">Uncharacterized protein</fullName>
    </submittedName>
</protein>
<evidence type="ECO:0000313" key="3">
    <source>
        <dbReference type="Proteomes" id="UP000249623"/>
    </source>
</evidence>
<dbReference type="RefSeq" id="WP_231908369.1">
    <property type="nucleotide sequence ID" value="NZ_CP071430.1"/>
</dbReference>
<dbReference type="Proteomes" id="UP000249623">
    <property type="component" value="Chromosome 1"/>
</dbReference>